<keyword evidence="3" id="KW-1185">Reference proteome</keyword>
<dbReference type="Proteomes" id="UP001642409">
    <property type="component" value="Unassembled WGS sequence"/>
</dbReference>
<accession>A0AA86QNL2</accession>
<organism evidence="1">
    <name type="scientific">Hexamita inflata</name>
    <dbReference type="NCBI Taxonomy" id="28002"/>
    <lineage>
        <taxon>Eukaryota</taxon>
        <taxon>Metamonada</taxon>
        <taxon>Diplomonadida</taxon>
        <taxon>Hexamitidae</taxon>
        <taxon>Hexamitinae</taxon>
        <taxon>Hexamita</taxon>
    </lineage>
</organism>
<reference evidence="2 3" key="2">
    <citation type="submission" date="2024-07" db="EMBL/GenBank/DDBJ databases">
        <authorList>
            <person name="Akdeniz Z."/>
        </authorList>
    </citation>
    <scope>NUCLEOTIDE SEQUENCE [LARGE SCALE GENOMIC DNA]</scope>
</reference>
<gene>
    <name evidence="2" type="ORF">HINF_LOCUS25625</name>
    <name evidence="1" type="ORF">HINF_LOCUS46511</name>
</gene>
<dbReference type="EMBL" id="CATOUU010000909">
    <property type="protein sequence ID" value="CAI9958866.1"/>
    <property type="molecule type" value="Genomic_DNA"/>
</dbReference>
<reference evidence="1" key="1">
    <citation type="submission" date="2023-06" db="EMBL/GenBank/DDBJ databases">
        <authorList>
            <person name="Kurt Z."/>
        </authorList>
    </citation>
    <scope>NUCLEOTIDE SEQUENCE</scope>
</reference>
<evidence type="ECO:0000313" key="1">
    <source>
        <dbReference type="EMBL" id="CAI9958866.1"/>
    </source>
</evidence>
<evidence type="ECO:0000313" key="2">
    <source>
        <dbReference type="EMBL" id="CAL6016673.1"/>
    </source>
</evidence>
<sequence length="463" mass="54350">MNNVKQIPQVAVEATNNTERFLNRVKVMNLYKEDFDYVHIYVDSTVSFKTQFGYNIGILRIIFFKENKPVFAYKCPEDMPQTFANKIAPKIDRGQFQYFIIDNKLETVTNAVGEQIQYFPITCPMVVQAEVVDKLRLKQIADARPKYTTTKSKMITVVISRVNKFFNLPVRVMQNIFVNNIQKYNQNLTIEEYNQLASFVSSTQTQELSKLIPQYNESEYTITNELINNILSLYIQILERCQFITHQNNKDSINPELIKFCKENIPITIYKSIQIIINYEQQFKITSCLLFCFIIPICYVSDLKANAIITTPNQQDMHLTFGINQLSIHQHTFNSHALNQIIHHINANEFDNRKDNLVSITVSKEEIAYFNQNCDWISSYTPFVKHQQLHRFLNNEYSLQAPLYFENCIDLTSFNLENSFYKRHIQNHLNDPEKSLYEFENSGAANFDFDMKQFIKFINSIII</sequence>
<dbReference type="AlphaFoldDB" id="A0AA86QNL2"/>
<comment type="caution">
    <text evidence="1">The sequence shown here is derived from an EMBL/GenBank/DDBJ whole genome shotgun (WGS) entry which is preliminary data.</text>
</comment>
<proteinExistence type="predicted"/>
<name>A0AA86QNL2_9EUKA</name>
<evidence type="ECO:0000313" key="3">
    <source>
        <dbReference type="Proteomes" id="UP001642409"/>
    </source>
</evidence>
<protein>
    <submittedName>
        <fullName evidence="2">Hypothetical_protein</fullName>
    </submittedName>
</protein>
<dbReference type="EMBL" id="CAXDID020000076">
    <property type="protein sequence ID" value="CAL6016673.1"/>
    <property type="molecule type" value="Genomic_DNA"/>
</dbReference>